<organism evidence="2 3">
    <name type="scientific">Steinernema hermaphroditum</name>
    <dbReference type="NCBI Taxonomy" id="289476"/>
    <lineage>
        <taxon>Eukaryota</taxon>
        <taxon>Metazoa</taxon>
        <taxon>Ecdysozoa</taxon>
        <taxon>Nematoda</taxon>
        <taxon>Chromadorea</taxon>
        <taxon>Rhabditida</taxon>
        <taxon>Tylenchina</taxon>
        <taxon>Panagrolaimomorpha</taxon>
        <taxon>Strongyloidoidea</taxon>
        <taxon>Steinernematidae</taxon>
        <taxon>Steinernema</taxon>
    </lineage>
</organism>
<dbReference type="Proteomes" id="UP001175271">
    <property type="component" value="Unassembled WGS sequence"/>
</dbReference>
<dbReference type="EMBL" id="JAUCMV010000004">
    <property type="protein sequence ID" value="KAK0403129.1"/>
    <property type="molecule type" value="Genomic_DNA"/>
</dbReference>
<feature type="compositionally biased region" description="Low complexity" evidence="1">
    <location>
        <begin position="246"/>
        <end position="265"/>
    </location>
</feature>
<feature type="region of interest" description="Disordered" evidence="1">
    <location>
        <begin position="1"/>
        <end position="30"/>
    </location>
</feature>
<feature type="compositionally biased region" description="Basic and acidic residues" evidence="1">
    <location>
        <begin position="317"/>
        <end position="326"/>
    </location>
</feature>
<proteinExistence type="predicted"/>
<reference evidence="2" key="1">
    <citation type="submission" date="2023-06" db="EMBL/GenBank/DDBJ databases">
        <title>Genomic analysis of the entomopathogenic nematode Steinernema hermaphroditum.</title>
        <authorList>
            <person name="Schwarz E.M."/>
            <person name="Heppert J.K."/>
            <person name="Baniya A."/>
            <person name="Schwartz H.T."/>
            <person name="Tan C.-H."/>
            <person name="Antoshechkin I."/>
            <person name="Sternberg P.W."/>
            <person name="Goodrich-Blair H."/>
            <person name="Dillman A.R."/>
        </authorList>
    </citation>
    <scope>NUCLEOTIDE SEQUENCE</scope>
    <source>
        <strain evidence="2">PS9179</strain>
        <tissue evidence="2">Whole animal</tissue>
    </source>
</reference>
<evidence type="ECO:0000313" key="3">
    <source>
        <dbReference type="Proteomes" id="UP001175271"/>
    </source>
</evidence>
<protein>
    <submittedName>
        <fullName evidence="2">Uncharacterized protein</fullName>
    </submittedName>
</protein>
<name>A0AA39LN45_9BILA</name>
<feature type="region of interest" description="Disordered" evidence="1">
    <location>
        <begin position="222"/>
        <end position="270"/>
    </location>
</feature>
<dbReference type="AlphaFoldDB" id="A0AA39LN45"/>
<feature type="compositionally biased region" description="Polar residues" evidence="1">
    <location>
        <begin position="19"/>
        <end position="30"/>
    </location>
</feature>
<feature type="region of interest" description="Disordered" evidence="1">
    <location>
        <begin position="317"/>
        <end position="377"/>
    </location>
</feature>
<feature type="compositionally biased region" description="Polar residues" evidence="1">
    <location>
        <begin position="1"/>
        <end position="11"/>
    </location>
</feature>
<sequence>MSSGRFASSTSQKRETMSKKSQSTRSDYFSDGNPSTFCRTELLPKTGTLRVQSALSCVDLIPVEDIRSGRTFEEAAKIISRQPPKDDAIHFDMKHIVHEVPIWGMNAKHERNNSFYDPNPWRRHGCVQKLHQMGGWVSQGDKSIRKADRQYVFVHPGTRPPLSPQAPLFNHYDAGTEAALNASRGMPPAAALEKKASEEFFSAREQRTEVGRQTPKHFFRTVEKSSGRKGSRRTTKKKSRRSAAPRTVSVSRTQSSSGVSSRFVSPLRRNSRNAEIRSLKLVEPVSDRADTLFGIPSVWSKSVPVVQKMAQQKASVERTHFNRETDPSDPTSTVLVEPSADGSFDIKPNNGSTEGTITSTNVRQRSTIEVSSGRRNH</sequence>
<keyword evidence="3" id="KW-1185">Reference proteome</keyword>
<evidence type="ECO:0000313" key="2">
    <source>
        <dbReference type="EMBL" id="KAK0403129.1"/>
    </source>
</evidence>
<accession>A0AA39LN45</accession>
<evidence type="ECO:0000256" key="1">
    <source>
        <dbReference type="SAM" id="MobiDB-lite"/>
    </source>
</evidence>
<gene>
    <name evidence="2" type="ORF">QR680_016732</name>
</gene>
<feature type="compositionally biased region" description="Polar residues" evidence="1">
    <location>
        <begin position="349"/>
        <end position="370"/>
    </location>
</feature>
<feature type="compositionally biased region" description="Basic residues" evidence="1">
    <location>
        <begin position="227"/>
        <end position="243"/>
    </location>
</feature>
<comment type="caution">
    <text evidence="2">The sequence shown here is derived from an EMBL/GenBank/DDBJ whole genome shotgun (WGS) entry which is preliminary data.</text>
</comment>